<feature type="transmembrane region" description="Helical" evidence="8">
    <location>
        <begin position="188"/>
        <end position="208"/>
    </location>
</feature>
<dbReference type="RefSeq" id="WP_133215632.1">
    <property type="nucleotide sequence ID" value="NZ_SMSE01000007.1"/>
</dbReference>
<feature type="binding site" evidence="7">
    <location>
        <position position="190"/>
    </location>
    <ligand>
        <name>Zn(2+)</name>
        <dbReference type="ChEBI" id="CHEBI:29105"/>
    </ligand>
</feature>
<dbReference type="Pfam" id="PF03006">
    <property type="entry name" value="HlyIII"/>
    <property type="match status" value="1"/>
</dbReference>
<dbReference type="GO" id="GO:0046872">
    <property type="term" value="F:metal ion binding"/>
    <property type="evidence" value="ECO:0007669"/>
    <property type="project" value="UniProtKB-KW"/>
</dbReference>
<proteinExistence type="inferred from homology"/>
<reference evidence="9 10" key="1">
    <citation type="submission" date="2019-03" db="EMBL/GenBank/DDBJ databases">
        <title>Seongchinamella monodicae gen. nov., sp. nov., a novel member of the Gammaproteobacteria isolated from a tidal mudflat of beach.</title>
        <authorList>
            <person name="Yang H.G."/>
            <person name="Kang J.W."/>
            <person name="Lee S.D."/>
        </authorList>
    </citation>
    <scope>NUCLEOTIDE SEQUENCE [LARGE SCALE GENOMIC DNA]</scope>
    <source>
        <strain evidence="9 10">GH4-78</strain>
    </source>
</reference>
<name>A0A4R5LMP8_9GAMM</name>
<feature type="transmembrane region" description="Helical" evidence="8">
    <location>
        <begin position="12"/>
        <end position="32"/>
    </location>
</feature>
<keyword evidence="10" id="KW-1185">Reference proteome</keyword>
<keyword evidence="5 8" id="KW-1133">Transmembrane helix</keyword>
<organism evidence="9 10">
    <name type="scientific">Seongchinamella unica</name>
    <dbReference type="NCBI Taxonomy" id="2547392"/>
    <lineage>
        <taxon>Bacteria</taxon>
        <taxon>Pseudomonadati</taxon>
        <taxon>Pseudomonadota</taxon>
        <taxon>Gammaproteobacteria</taxon>
        <taxon>Cellvibrionales</taxon>
        <taxon>Halieaceae</taxon>
        <taxon>Seongchinamella</taxon>
    </lineage>
</organism>
<dbReference type="PANTHER" id="PTHR20855:SF3">
    <property type="entry name" value="LD03007P"/>
    <property type="match status" value="1"/>
</dbReference>
<evidence type="ECO:0000256" key="4">
    <source>
        <dbReference type="ARBA" id="ARBA00022692"/>
    </source>
</evidence>
<feature type="binding site" evidence="7">
    <location>
        <position position="60"/>
    </location>
    <ligand>
        <name>Zn(2+)</name>
        <dbReference type="ChEBI" id="CHEBI:29105"/>
    </ligand>
</feature>
<comment type="caution">
    <text evidence="9">The sequence shown here is derived from an EMBL/GenBank/DDBJ whole genome shotgun (WGS) entry which is preliminary data.</text>
</comment>
<accession>A0A4R5LMP8</accession>
<feature type="transmembrane region" description="Helical" evidence="8">
    <location>
        <begin position="38"/>
        <end position="56"/>
    </location>
</feature>
<dbReference type="PANTHER" id="PTHR20855">
    <property type="entry name" value="ADIPOR/PROGESTIN RECEPTOR-RELATED"/>
    <property type="match status" value="1"/>
</dbReference>
<protein>
    <submittedName>
        <fullName evidence="9">Hemolysin III family protein</fullName>
    </submittedName>
</protein>
<sequence>MYYGERLNSISHLVGAVFALIALGALLALGIQTRDPRIIVGFTTFGLTLVLLYTMSTLYHSFRGPRLKKLFKVLDHISIYLLIAGTYTPFMLVSMRSGSGHLILAIVWTLAILGSISELVLSGRVVKASQLIIYLGMGWLVSLDLTGLRAILPNPGFYWLVAGGIAYTTGIIFYLLDKTKWLNHAHGIWHFFVLVGSACHFIAVIGYLR</sequence>
<comment type="subcellular location">
    <subcellularLocation>
        <location evidence="1">Cell membrane</location>
        <topology evidence="1">Multi-pass membrane protein</topology>
    </subcellularLocation>
</comment>
<dbReference type="Proteomes" id="UP000295554">
    <property type="component" value="Unassembled WGS sequence"/>
</dbReference>
<gene>
    <name evidence="9" type="ORF">E2F43_18775</name>
</gene>
<keyword evidence="4 8" id="KW-0812">Transmembrane</keyword>
<keyword evidence="7" id="KW-0862">Zinc</keyword>
<comment type="similarity">
    <text evidence="2">Belongs to the UPF0073 (Hly-III) family.</text>
</comment>
<dbReference type="GO" id="GO:0005886">
    <property type="term" value="C:plasma membrane"/>
    <property type="evidence" value="ECO:0007669"/>
    <property type="project" value="UniProtKB-SubCell"/>
</dbReference>
<evidence type="ECO:0000256" key="2">
    <source>
        <dbReference type="ARBA" id="ARBA00008488"/>
    </source>
</evidence>
<dbReference type="OrthoDB" id="9813689at2"/>
<keyword evidence="7" id="KW-0479">Metal-binding</keyword>
<evidence type="ECO:0000256" key="7">
    <source>
        <dbReference type="PIRSR" id="PIRSR604254-1"/>
    </source>
</evidence>
<keyword evidence="3" id="KW-1003">Cell membrane</keyword>
<feature type="transmembrane region" description="Helical" evidence="8">
    <location>
        <begin position="157"/>
        <end position="176"/>
    </location>
</feature>
<evidence type="ECO:0000256" key="3">
    <source>
        <dbReference type="ARBA" id="ARBA00022475"/>
    </source>
</evidence>
<evidence type="ECO:0000256" key="1">
    <source>
        <dbReference type="ARBA" id="ARBA00004651"/>
    </source>
</evidence>
<dbReference type="GO" id="GO:0140911">
    <property type="term" value="F:pore-forming activity"/>
    <property type="evidence" value="ECO:0007669"/>
    <property type="project" value="InterPro"/>
</dbReference>
<feature type="transmembrane region" description="Helical" evidence="8">
    <location>
        <begin position="77"/>
        <end position="95"/>
    </location>
</feature>
<evidence type="ECO:0000256" key="8">
    <source>
        <dbReference type="SAM" id="Phobius"/>
    </source>
</evidence>
<dbReference type="EMBL" id="SMSE01000007">
    <property type="protein sequence ID" value="TDG11301.1"/>
    <property type="molecule type" value="Genomic_DNA"/>
</dbReference>
<evidence type="ECO:0000256" key="6">
    <source>
        <dbReference type="ARBA" id="ARBA00023136"/>
    </source>
</evidence>
<evidence type="ECO:0000256" key="5">
    <source>
        <dbReference type="ARBA" id="ARBA00022989"/>
    </source>
</evidence>
<feature type="transmembrane region" description="Helical" evidence="8">
    <location>
        <begin position="101"/>
        <end position="120"/>
    </location>
</feature>
<feature type="binding site" evidence="7">
    <location>
        <position position="186"/>
    </location>
    <ligand>
        <name>Zn(2+)</name>
        <dbReference type="ChEBI" id="CHEBI:29105"/>
    </ligand>
</feature>
<keyword evidence="6 8" id="KW-0472">Membrane</keyword>
<dbReference type="InterPro" id="IPR004254">
    <property type="entry name" value="AdipoR/HlyIII-related"/>
</dbReference>
<dbReference type="NCBIfam" id="TIGR01065">
    <property type="entry name" value="hlyIII"/>
    <property type="match status" value="1"/>
</dbReference>
<feature type="transmembrane region" description="Helical" evidence="8">
    <location>
        <begin position="132"/>
        <end position="151"/>
    </location>
</feature>
<evidence type="ECO:0000313" key="10">
    <source>
        <dbReference type="Proteomes" id="UP000295554"/>
    </source>
</evidence>
<evidence type="ECO:0000313" key="9">
    <source>
        <dbReference type="EMBL" id="TDG11301.1"/>
    </source>
</evidence>
<dbReference type="InterPro" id="IPR005744">
    <property type="entry name" value="Hy-lIII"/>
</dbReference>
<dbReference type="AlphaFoldDB" id="A0A4R5LMP8"/>